<reference evidence="4" key="1">
    <citation type="journal article" date="2013" name="Nature">
        <title>Pan genome of the phytoplankton Emiliania underpins its global distribution.</title>
        <authorList>
            <person name="Read B.A."/>
            <person name="Kegel J."/>
            <person name="Klute M.J."/>
            <person name="Kuo A."/>
            <person name="Lefebvre S.C."/>
            <person name="Maumus F."/>
            <person name="Mayer C."/>
            <person name="Miller J."/>
            <person name="Monier A."/>
            <person name="Salamov A."/>
            <person name="Young J."/>
            <person name="Aguilar M."/>
            <person name="Claverie J.M."/>
            <person name="Frickenhaus S."/>
            <person name="Gonzalez K."/>
            <person name="Herman E.K."/>
            <person name="Lin Y.C."/>
            <person name="Napier J."/>
            <person name="Ogata H."/>
            <person name="Sarno A.F."/>
            <person name="Shmutz J."/>
            <person name="Schroeder D."/>
            <person name="de Vargas C."/>
            <person name="Verret F."/>
            <person name="von Dassow P."/>
            <person name="Valentin K."/>
            <person name="Van de Peer Y."/>
            <person name="Wheeler G."/>
            <person name="Dacks J.B."/>
            <person name="Delwiche C.F."/>
            <person name="Dyhrman S.T."/>
            <person name="Glockner G."/>
            <person name="John U."/>
            <person name="Richards T."/>
            <person name="Worden A.Z."/>
            <person name="Zhang X."/>
            <person name="Grigoriev I.V."/>
            <person name="Allen A.E."/>
            <person name="Bidle K."/>
            <person name="Borodovsky M."/>
            <person name="Bowler C."/>
            <person name="Brownlee C."/>
            <person name="Cock J.M."/>
            <person name="Elias M."/>
            <person name="Gladyshev V.N."/>
            <person name="Groth M."/>
            <person name="Guda C."/>
            <person name="Hadaegh A."/>
            <person name="Iglesias-Rodriguez M.D."/>
            <person name="Jenkins J."/>
            <person name="Jones B.M."/>
            <person name="Lawson T."/>
            <person name="Leese F."/>
            <person name="Lindquist E."/>
            <person name="Lobanov A."/>
            <person name="Lomsadze A."/>
            <person name="Malik S.B."/>
            <person name="Marsh M.E."/>
            <person name="Mackinder L."/>
            <person name="Mock T."/>
            <person name="Mueller-Roeber B."/>
            <person name="Pagarete A."/>
            <person name="Parker M."/>
            <person name="Probert I."/>
            <person name="Quesneville H."/>
            <person name="Raines C."/>
            <person name="Rensing S.A."/>
            <person name="Riano-Pachon D.M."/>
            <person name="Richier S."/>
            <person name="Rokitta S."/>
            <person name="Shiraiwa Y."/>
            <person name="Soanes D.M."/>
            <person name="van der Giezen M."/>
            <person name="Wahlund T.M."/>
            <person name="Williams B."/>
            <person name="Wilson W."/>
            <person name="Wolfe G."/>
            <person name="Wurch L.L."/>
        </authorList>
    </citation>
    <scope>NUCLEOTIDE SEQUENCE</scope>
</reference>
<feature type="transmembrane region" description="Helical" evidence="1">
    <location>
        <begin position="32"/>
        <end position="51"/>
    </location>
</feature>
<feature type="transmembrane region" description="Helical" evidence="1">
    <location>
        <begin position="139"/>
        <end position="161"/>
    </location>
</feature>
<sequence length="187" mass="19163">MLRSSATAAYLVLAALFFSAAAFANLNDPDPLWWVVAYVGGGVALPAAHALESRPARRRQLLGAAAALAAALGVVISVFSGRLWPRLDFGLPLGALAWSALEEEEGREAVGLTLLLLHVLHVASLLLPEGEGGGRSSRVSAGAMLALGGAVVAAIGAWVFARPDMIAKQGVAHCEGAFGGLSQLLGF</sequence>
<dbReference type="eggNOG" id="ENOG502T2RC">
    <property type="taxonomic scope" value="Eukaryota"/>
</dbReference>
<accession>A0A0D3IKA9</accession>
<protein>
    <submittedName>
        <fullName evidence="3">Uncharacterized protein</fullName>
    </submittedName>
</protein>
<keyword evidence="1" id="KW-0812">Transmembrane</keyword>
<dbReference type="InterPro" id="IPR029377">
    <property type="entry name" value="TMEM220"/>
</dbReference>
<dbReference type="PANTHER" id="PTHR34262">
    <property type="entry name" value="TRANSMEMBRANE PROTEIN 220"/>
    <property type="match status" value="1"/>
</dbReference>
<dbReference type="RefSeq" id="XP_005764123.1">
    <property type="nucleotide sequence ID" value="XM_005764066.1"/>
</dbReference>
<feature type="chain" id="PRO_5044216239" evidence="2">
    <location>
        <begin position="23"/>
        <end position="187"/>
    </location>
</feature>
<name>A0A0D3IKA9_EMIH1</name>
<dbReference type="HOGENOM" id="CLU_1450202_0_0_1"/>
<keyword evidence="2" id="KW-0732">Signal</keyword>
<feature type="signal peptide" evidence="2">
    <location>
        <begin position="1"/>
        <end position="22"/>
    </location>
</feature>
<dbReference type="KEGG" id="ehx:EMIHUDRAFT_371471"/>
<evidence type="ECO:0000256" key="1">
    <source>
        <dbReference type="SAM" id="Phobius"/>
    </source>
</evidence>
<evidence type="ECO:0000313" key="3">
    <source>
        <dbReference type="EnsemblProtists" id="EOD11694"/>
    </source>
</evidence>
<feature type="transmembrane region" description="Helical" evidence="1">
    <location>
        <begin position="63"/>
        <end position="84"/>
    </location>
</feature>
<dbReference type="PANTHER" id="PTHR34262:SF1">
    <property type="entry name" value="TRANSMEMBRANE PROTEIN 220"/>
    <property type="match status" value="1"/>
</dbReference>
<evidence type="ECO:0000313" key="4">
    <source>
        <dbReference type="Proteomes" id="UP000013827"/>
    </source>
</evidence>
<keyword evidence="1" id="KW-0472">Membrane</keyword>
<dbReference type="Proteomes" id="UP000013827">
    <property type="component" value="Unassembled WGS sequence"/>
</dbReference>
<organism evidence="3 4">
    <name type="scientific">Emiliania huxleyi (strain CCMP1516)</name>
    <dbReference type="NCBI Taxonomy" id="280463"/>
    <lineage>
        <taxon>Eukaryota</taxon>
        <taxon>Haptista</taxon>
        <taxon>Haptophyta</taxon>
        <taxon>Prymnesiophyceae</taxon>
        <taxon>Isochrysidales</taxon>
        <taxon>Noelaerhabdaceae</taxon>
        <taxon>Emiliania</taxon>
    </lineage>
</organism>
<proteinExistence type="predicted"/>
<evidence type="ECO:0000256" key="2">
    <source>
        <dbReference type="SAM" id="SignalP"/>
    </source>
</evidence>
<dbReference type="PaxDb" id="2903-EOD11694"/>
<keyword evidence="1" id="KW-1133">Transmembrane helix</keyword>
<keyword evidence="4" id="KW-1185">Reference proteome</keyword>
<dbReference type="EnsemblProtists" id="EOD11694">
    <property type="protein sequence ID" value="EOD11694"/>
    <property type="gene ID" value="EMIHUDRAFT_371471"/>
</dbReference>
<dbReference type="Pfam" id="PF15071">
    <property type="entry name" value="TMEM220"/>
    <property type="match status" value="1"/>
</dbReference>
<dbReference type="GeneID" id="17257846"/>
<reference evidence="3" key="2">
    <citation type="submission" date="2024-10" db="UniProtKB">
        <authorList>
            <consortium name="EnsemblProtists"/>
        </authorList>
    </citation>
    <scope>IDENTIFICATION</scope>
</reference>
<dbReference type="AlphaFoldDB" id="A0A0D3IKA9"/>